<dbReference type="Proteomes" id="UP001465755">
    <property type="component" value="Unassembled WGS sequence"/>
</dbReference>
<gene>
    <name evidence="2" type="ORF">WJX73_003649</name>
</gene>
<proteinExistence type="predicted"/>
<keyword evidence="3" id="KW-1185">Reference proteome</keyword>
<evidence type="ECO:0000256" key="1">
    <source>
        <dbReference type="SAM" id="MobiDB-lite"/>
    </source>
</evidence>
<name>A0AAW1PRY5_9CHLO</name>
<reference evidence="2 3" key="1">
    <citation type="journal article" date="2024" name="Nat. Commun.">
        <title>Phylogenomics reveals the evolutionary origins of lichenization in chlorophyte algae.</title>
        <authorList>
            <person name="Puginier C."/>
            <person name="Libourel C."/>
            <person name="Otte J."/>
            <person name="Skaloud P."/>
            <person name="Haon M."/>
            <person name="Grisel S."/>
            <person name="Petersen M."/>
            <person name="Berrin J.G."/>
            <person name="Delaux P.M."/>
            <person name="Dal Grande F."/>
            <person name="Keller J."/>
        </authorList>
    </citation>
    <scope>NUCLEOTIDE SEQUENCE [LARGE SCALE GENOMIC DNA]</scope>
    <source>
        <strain evidence="2 3">SAG 2036</strain>
    </source>
</reference>
<organism evidence="2 3">
    <name type="scientific">Symbiochloris irregularis</name>
    <dbReference type="NCBI Taxonomy" id="706552"/>
    <lineage>
        <taxon>Eukaryota</taxon>
        <taxon>Viridiplantae</taxon>
        <taxon>Chlorophyta</taxon>
        <taxon>core chlorophytes</taxon>
        <taxon>Trebouxiophyceae</taxon>
        <taxon>Trebouxiales</taxon>
        <taxon>Trebouxiaceae</taxon>
        <taxon>Symbiochloris</taxon>
    </lineage>
</organism>
<evidence type="ECO:0000313" key="2">
    <source>
        <dbReference type="EMBL" id="KAK9810732.1"/>
    </source>
</evidence>
<dbReference type="EMBL" id="JALJOQ010000014">
    <property type="protein sequence ID" value="KAK9810732.1"/>
    <property type="molecule type" value="Genomic_DNA"/>
</dbReference>
<protein>
    <submittedName>
        <fullName evidence="2">Uncharacterized protein</fullName>
    </submittedName>
</protein>
<feature type="region of interest" description="Disordered" evidence="1">
    <location>
        <begin position="155"/>
        <end position="180"/>
    </location>
</feature>
<sequence>MTHPLEAFVPHNLMTHVAEYFLEAYFTDVLGDERTAWAKEQLQHGSSLVTKFLVCEGLLQYERPGQPYQRKVLVQLLDLVKERNLERDGTPFTRRDRAEGDWSDALAVLRSLEEHVVAHQQQRRLQAPAEAPSRPSVSLLQTALLATRRSSGDVVVTDSTSSKPSLRESEPKDLVPSQACVSTGGSARAAQHVHGWLTSARKRSVQHSRTASQ</sequence>
<dbReference type="AlphaFoldDB" id="A0AAW1PRY5"/>
<comment type="caution">
    <text evidence="2">The sequence shown here is derived from an EMBL/GenBank/DDBJ whole genome shotgun (WGS) entry which is preliminary data.</text>
</comment>
<evidence type="ECO:0000313" key="3">
    <source>
        <dbReference type="Proteomes" id="UP001465755"/>
    </source>
</evidence>
<accession>A0AAW1PRY5</accession>